<accession>A0A3N4J524</accession>
<dbReference type="PROSITE" id="PS51450">
    <property type="entry name" value="LRR"/>
    <property type="match status" value="4"/>
</dbReference>
<feature type="compositionally biased region" description="Basic and acidic residues" evidence="3">
    <location>
        <begin position="947"/>
        <end position="956"/>
    </location>
</feature>
<dbReference type="PANTHER" id="PTHR47566:SF1">
    <property type="entry name" value="PROTEIN NUD1"/>
    <property type="match status" value="1"/>
</dbReference>
<feature type="compositionally biased region" description="Polar residues" evidence="3">
    <location>
        <begin position="53"/>
        <end position="69"/>
    </location>
</feature>
<feature type="compositionally biased region" description="Basic and acidic residues" evidence="3">
    <location>
        <begin position="1130"/>
        <end position="1154"/>
    </location>
</feature>
<dbReference type="Proteomes" id="UP000276215">
    <property type="component" value="Unassembled WGS sequence"/>
</dbReference>
<feature type="compositionally biased region" description="Low complexity" evidence="3">
    <location>
        <begin position="959"/>
        <end position="972"/>
    </location>
</feature>
<keyword evidence="2" id="KW-0677">Repeat</keyword>
<feature type="region of interest" description="Disordered" evidence="3">
    <location>
        <begin position="188"/>
        <end position="219"/>
    </location>
</feature>
<feature type="compositionally biased region" description="Polar residues" evidence="3">
    <location>
        <begin position="1189"/>
        <end position="1204"/>
    </location>
</feature>
<evidence type="ECO:0008006" key="6">
    <source>
        <dbReference type="Google" id="ProtNLM"/>
    </source>
</evidence>
<evidence type="ECO:0000256" key="2">
    <source>
        <dbReference type="ARBA" id="ARBA00022737"/>
    </source>
</evidence>
<feature type="region of interest" description="Disordered" evidence="3">
    <location>
        <begin position="117"/>
        <end position="138"/>
    </location>
</feature>
<feature type="compositionally biased region" description="Basic and acidic residues" evidence="3">
    <location>
        <begin position="1169"/>
        <end position="1178"/>
    </location>
</feature>
<dbReference type="GO" id="GO:0031028">
    <property type="term" value="P:septation initiation signaling"/>
    <property type="evidence" value="ECO:0007669"/>
    <property type="project" value="TreeGrafter"/>
</dbReference>
<dbReference type="InterPro" id="IPR032675">
    <property type="entry name" value="LRR_dom_sf"/>
</dbReference>
<gene>
    <name evidence="4" type="ORF">L873DRAFT_59409</name>
</gene>
<feature type="region of interest" description="Disordered" evidence="3">
    <location>
        <begin position="1242"/>
        <end position="1264"/>
    </location>
</feature>
<feature type="region of interest" description="Disordered" evidence="3">
    <location>
        <begin position="1064"/>
        <end position="1216"/>
    </location>
</feature>
<feature type="compositionally biased region" description="Polar residues" evidence="3">
    <location>
        <begin position="394"/>
        <end position="406"/>
    </location>
</feature>
<feature type="region of interest" description="Disordered" evidence="3">
    <location>
        <begin position="321"/>
        <end position="348"/>
    </location>
</feature>
<dbReference type="GO" id="GO:0035591">
    <property type="term" value="F:signaling adaptor activity"/>
    <property type="evidence" value="ECO:0007669"/>
    <property type="project" value="TreeGrafter"/>
</dbReference>
<organism evidence="4 5">
    <name type="scientific">Choiromyces venosus 120613-1</name>
    <dbReference type="NCBI Taxonomy" id="1336337"/>
    <lineage>
        <taxon>Eukaryota</taxon>
        <taxon>Fungi</taxon>
        <taxon>Dikarya</taxon>
        <taxon>Ascomycota</taxon>
        <taxon>Pezizomycotina</taxon>
        <taxon>Pezizomycetes</taxon>
        <taxon>Pezizales</taxon>
        <taxon>Tuberaceae</taxon>
        <taxon>Choiromyces</taxon>
    </lineage>
</organism>
<dbReference type="PANTHER" id="PTHR47566">
    <property type="match status" value="1"/>
</dbReference>
<name>A0A3N4J524_9PEZI</name>
<dbReference type="EMBL" id="ML120452">
    <property type="protein sequence ID" value="RPA93423.1"/>
    <property type="molecule type" value="Genomic_DNA"/>
</dbReference>
<feature type="compositionally biased region" description="Polar residues" evidence="3">
    <location>
        <begin position="795"/>
        <end position="807"/>
    </location>
</feature>
<dbReference type="GO" id="GO:0061499">
    <property type="term" value="C:outer plaque of mitotic spindle pole body"/>
    <property type="evidence" value="ECO:0007669"/>
    <property type="project" value="TreeGrafter"/>
</dbReference>
<feature type="region of interest" description="Disordered" evidence="3">
    <location>
        <begin position="624"/>
        <end position="647"/>
    </location>
</feature>
<dbReference type="Gene3D" id="3.80.10.10">
    <property type="entry name" value="Ribonuclease Inhibitor"/>
    <property type="match status" value="2"/>
</dbReference>
<dbReference type="InterPro" id="IPR052574">
    <property type="entry name" value="CDIRP"/>
</dbReference>
<feature type="region of interest" description="Disordered" evidence="3">
    <location>
        <begin position="378"/>
        <end position="471"/>
    </location>
</feature>
<dbReference type="SMART" id="SM00369">
    <property type="entry name" value="LRR_TYP"/>
    <property type="match status" value="6"/>
</dbReference>
<feature type="compositionally biased region" description="Polar residues" evidence="3">
    <location>
        <begin position="891"/>
        <end position="919"/>
    </location>
</feature>
<feature type="region of interest" description="Disordered" evidence="3">
    <location>
        <begin position="870"/>
        <end position="977"/>
    </location>
</feature>
<feature type="compositionally biased region" description="Polar residues" evidence="3">
    <location>
        <begin position="769"/>
        <end position="778"/>
    </location>
</feature>
<dbReference type="GO" id="GO:1902412">
    <property type="term" value="P:regulation of mitotic cytokinesis"/>
    <property type="evidence" value="ECO:0007669"/>
    <property type="project" value="TreeGrafter"/>
</dbReference>
<feature type="compositionally biased region" description="Acidic residues" evidence="3">
    <location>
        <begin position="562"/>
        <end position="574"/>
    </location>
</feature>
<dbReference type="STRING" id="1336337.A0A3N4J524"/>
<dbReference type="SMART" id="SM00365">
    <property type="entry name" value="LRR_SD22"/>
    <property type="match status" value="5"/>
</dbReference>
<dbReference type="OrthoDB" id="7451790at2759"/>
<feature type="compositionally biased region" description="Polar residues" evidence="3">
    <location>
        <begin position="872"/>
        <end position="881"/>
    </location>
</feature>
<proteinExistence type="predicted"/>
<dbReference type="InterPro" id="IPR001611">
    <property type="entry name" value="Leu-rich_rpt"/>
</dbReference>
<dbReference type="InterPro" id="IPR003591">
    <property type="entry name" value="Leu-rich_rpt_typical-subtyp"/>
</dbReference>
<feature type="region of interest" description="Disordered" evidence="3">
    <location>
        <begin position="161"/>
        <end position="180"/>
    </location>
</feature>
<feature type="region of interest" description="Disordered" evidence="3">
    <location>
        <begin position="1"/>
        <end position="78"/>
    </location>
</feature>
<dbReference type="SUPFAM" id="SSF52058">
    <property type="entry name" value="L domain-like"/>
    <property type="match status" value="1"/>
</dbReference>
<keyword evidence="5" id="KW-1185">Reference proteome</keyword>
<feature type="compositionally biased region" description="Polar residues" evidence="3">
    <location>
        <begin position="1087"/>
        <end position="1114"/>
    </location>
</feature>
<feature type="region of interest" description="Disordered" evidence="3">
    <location>
        <begin position="664"/>
        <end position="815"/>
    </location>
</feature>
<feature type="compositionally biased region" description="Polar residues" evidence="3">
    <location>
        <begin position="167"/>
        <end position="176"/>
    </location>
</feature>
<keyword evidence="1" id="KW-0433">Leucine-rich repeat</keyword>
<feature type="compositionally biased region" description="Low complexity" evidence="3">
    <location>
        <begin position="734"/>
        <end position="750"/>
    </location>
</feature>
<feature type="compositionally biased region" description="Polar residues" evidence="3">
    <location>
        <begin position="418"/>
        <end position="452"/>
    </location>
</feature>
<feature type="compositionally biased region" description="Polar residues" evidence="3">
    <location>
        <begin position="35"/>
        <end position="44"/>
    </location>
</feature>
<feature type="region of interest" description="Disordered" evidence="3">
    <location>
        <begin position="559"/>
        <end position="581"/>
    </location>
</feature>
<evidence type="ECO:0000256" key="3">
    <source>
        <dbReference type="SAM" id="MobiDB-lite"/>
    </source>
</evidence>
<evidence type="ECO:0000313" key="5">
    <source>
        <dbReference type="Proteomes" id="UP000276215"/>
    </source>
</evidence>
<reference evidence="4 5" key="1">
    <citation type="journal article" date="2018" name="Nat. Ecol. Evol.">
        <title>Pezizomycetes genomes reveal the molecular basis of ectomycorrhizal truffle lifestyle.</title>
        <authorList>
            <person name="Murat C."/>
            <person name="Payen T."/>
            <person name="Noel B."/>
            <person name="Kuo A."/>
            <person name="Morin E."/>
            <person name="Chen J."/>
            <person name="Kohler A."/>
            <person name="Krizsan K."/>
            <person name="Balestrini R."/>
            <person name="Da Silva C."/>
            <person name="Montanini B."/>
            <person name="Hainaut M."/>
            <person name="Levati E."/>
            <person name="Barry K.W."/>
            <person name="Belfiori B."/>
            <person name="Cichocki N."/>
            <person name="Clum A."/>
            <person name="Dockter R.B."/>
            <person name="Fauchery L."/>
            <person name="Guy J."/>
            <person name="Iotti M."/>
            <person name="Le Tacon F."/>
            <person name="Lindquist E.A."/>
            <person name="Lipzen A."/>
            <person name="Malagnac F."/>
            <person name="Mello A."/>
            <person name="Molinier V."/>
            <person name="Miyauchi S."/>
            <person name="Poulain J."/>
            <person name="Riccioni C."/>
            <person name="Rubini A."/>
            <person name="Sitrit Y."/>
            <person name="Splivallo R."/>
            <person name="Traeger S."/>
            <person name="Wang M."/>
            <person name="Zifcakova L."/>
            <person name="Wipf D."/>
            <person name="Zambonelli A."/>
            <person name="Paolocci F."/>
            <person name="Nowrousian M."/>
            <person name="Ottonello S."/>
            <person name="Baldrian P."/>
            <person name="Spatafora J.W."/>
            <person name="Henrissat B."/>
            <person name="Nagy L.G."/>
            <person name="Aury J.M."/>
            <person name="Wincker P."/>
            <person name="Grigoriev I.V."/>
            <person name="Bonfante P."/>
            <person name="Martin F.M."/>
        </authorList>
    </citation>
    <scope>NUCLEOTIDE SEQUENCE [LARGE SCALE GENOMIC DNA]</scope>
    <source>
        <strain evidence="4 5">120613-1</strain>
    </source>
</reference>
<sequence length="1840" mass="203102">MTDQWVDSLSEDWVSQPRSSPSNAGGGGGAVGGTMRSNFSSGTTRVLHERNHSSVNSTTGHWRRNSTGGNERKETPEWKRKLLEDFGGPGGKDLFSPIQLESMFQPPPIVTSPSVIVEQDQQQQQHSKKPANRSLIPIPTNTSFGVGLSILREEDSRQRISFLKEPSSPQRNNSSALLKPKKIFMLKQGMHRRGSSTPSLGSEDVSMMKGKRKPENYADIENDVRSQIVSPDGVKSRNIDKAKSRIIGAHSGNTSEEMRRDEGISPVFTERLKSLKGAIGLGLTPIGSGDRAAGQESQMLPINRHKKEALEIDDTLGEMMSSAGAAKERKPFLPDENDTSVYPSSPPVVAHTYPEISQFGGSEVEGEEDYTFDENENDAEKSAGDLGSPFASPSKASLQQQHQNQGMEEEEKTLASPFVSNIEASSHGNTTGGFSSESQSVDGHSMGGNTILDNIRRHKDAPKSPLKNALSSSLMTDEDDPFITSHSFERHILPAPRTPPVKAGEVRIMGDSKSSGSPLKLFHSNYDTYTNEKLVKRLGELEDNAAEKPKFVLPQVSISQDEHEDSWQEEEESTEFSGGSIVVNRLEAMARRQEKEKSPSRNLERNVAYTTKAIIKSHKKIRTTTTTTTTTTALAQPRHTSAPESAAKRITGTAQESLVEGVRKHRRWKSDESAAVNDGISAPISPVKERTPKRLRRSNSGGYGHINELKTGRLLSAGCTPGRARRISPEVEEGSLLLSSSRPRSSTSRTPGREQLPRTPASKSGRRIATSQEVPTPSSRDRLRKIPVLKKDYNYGTSKGTDFSPANGSPPEGKGCKLVFSGSKGGAMEGEGFGMPQPGESETLRKGSVTTQDFLLQAEEVMDRIRGMGLRSRQSNFDSPGTGTGNGEGESFSSGYNTDSQLQRSSPNHNSRLIGSSSPRADETEDSVFREVSHIVASGNPSGPHSDSGDIHHETLETQSSVSSQKSKSSVKASTPGLRVMNHHLVLKNSAEMTFDQKSMAWVKSQSPASESDPFVGISDLSVNSQEEAQALEMARKQWEGMTSDGEKSGVWRSSRLILDAEDDCDADLTGEGTETWESRPWFGGENVSTVGTGSGKSRSVGTGTETRVTSFGSHESKPQKDTAIVNEDPNEKNAVGEREEGEDKNGKEERSGPNEEELPGLTETAVDDQARVSEPARRRQISYAEDYSSPTTASMMRQSTSSPKDVPESWDDGDDSCLDTGVDGFLDHGSLRQTRRNSRIFSSGGTYRGAARRRSGGNKSFVGRPISRIKEEDEETVGVQDISQSLRRISLSSALTPLPTPFAAHVSSLPPSTVKKADVSFHMTPLADISYHYETTEALINLELSFLATRRGPEASAKSIEASFSIAQENLIKNLTDVEPYEPYWEWMKFLKLRDRRMETLHTLNEWCQRIEELDVSNNQLGQLSGVPESVKDLKAASNCLSSITHFGHLFNLQYLDISRNGLENLDGLRNLKHLRELRADDNSLESLDGVLKMDGLVSLRARRNKLTIASFEKASMKRLTELDLRGNDMETILGLDNLPALVHLNLDQNKLYGLNVPNGVRIDSIRSIKLTQNDFETFDVSQYPNLRILYMDNNRLKDIDGLSRAKHLDSISTREQDVKEFTISSERMYEARKIYLSGNPLRNLSFKLDFLNLQYLELASAQLTSLPEDFGYLVCNTRVLNLNNNAISDLRPLLGIVRLKKLLLVGNRIKSVKKTGAVLGHFQSLSYLDLRMNPLTIGFYPASSSRRSLPSPEDPDEYVKDPFTMILGDSASDHTFQVQMDIESAVTRRRYEIMIGEKCPRMKQLDGLDFQKEDLWREDHVLEELKNRDLLKTEGRGN</sequence>
<evidence type="ECO:0000313" key="4">
    <source>
        <dbReference type="EMBL" id="RPA93423.1"/>
    </source>
</evidence>
<evidence type="ECO:0000256" key="1">
    <source>
        <dbReference type="ARBA" id="ARBA00022614"/>
    </source>
</evidence>
<protein>
    <recommendedName>
        <fullName evidence="6">L domain-like protein</fullName>
    </recommendedName>
</protein>